<organism evidence="3 4">
    <name type="scientific">Caerostris darwini</name>
    <dbReference type="NCBI Taxonomy" id="1538125"/>
    <lineage>
        <taxon>Eukaryota</taxon>
        <taxon>Metazoa</taxon>
        <taxon>Ecdysozoa</taxon>
        <taxon>Arthropoda</taxon>
        <taxon>Chelicerata</taxon>
        <taxon>Arachnida</taxon>
        <taxon>Araneae</taxon>
        <taxon>Araneomorphae</taxon>
        <taxon>Entelegynae</taxon>
        <taxon>Araneoidea</taxon>
        <taxon>Araneidae</taxon>
        <taxon>Caerostris</taxon>
    </lineage>
</organism>
<dbReference type="AlphaFoldDB" id="A0AAV4W6Y3"/>
<protein>
    <submittedName>
        <fullName evidence="3">Alpha-scruin</fullName>
    </submittedName>
</protein>
<evidence type="ECO:0000313" key="3">
    <source>
        <dbReference type="EMBL" id="GIY77964.1"/>
    </source>
</evidence>
<name>A0AAV4W6Y3_9ARAC</name>
<gene>
    <name evidence="3" type="ORF">CDAR_573041</name>
</gene>
<sequence>MQRNRHFRGDDRDRIKPWRGDEKRASDMSTRTKNTDDYNDFETYAYQYKTTSYVGSPRGDARTKTRSPSKRYPADRHGSKRKDAYYTGQAQQVSPRDQHRDKALLDLAATKIQATFRGYATRKEFYRQRERYRGQQNYSQVGSHRQDEYSLPSMTSIVDSSAALPVNADPNLGLTAPLPPTDSSQRNHILRDLKSKLTFSDELPTASQLQLEYSPTVVVLGGMNPHKPEDYLLGAAMFIYNVQKDKWLFGGTMPEPRSYHGAAFYNGKIYITGGYSPVHVHHGQMVATQSTFQLTVRSKRWRRRADMHQARACHATVVVQDSIMVFGGRDNSGKILSSVEIYLPKRDLWSLAKPMPEPIMGMACSVMDECVWIIGGVISEGGTTRCTISNRVYAFDIPQQNWYHKASLPEARAYCCAASLKREMWLWCGVKDNLSDDGQLISTNTVFVYSPELSKWEQHSSIGTAKHSAAITKFGRRVYLLGGMSNVAGSKEVLIENDFYNRENDRYSEGAPLPRPVTGAAATALPIDYIATSDPKWNVDNINESAMNEAAVKIQSVFRGYRTRSLLSSNKFPLHSSHSDMAQKRTIAPLSESYHDKWKLFQRVQIDDWPPIPDPRNLPSELDVRLGTLPKGYTVSAVNTNGRTKIRRYVPLPEHIDPNLGIKILGLRKVEHLPTFARDMFTVTSLQDDSFPVVLVMGGLQPKEPVNLSYGRLIMRYNPLKDRWEYFGVLPEPRNYHAAVFYRENIYVTGGCDPDKRNCGEMVATSTTYCLNIHSSEWVQKSEMKCNRSHHGLVAFQGKLYAIGGRDHNGRLIASIEVYDIESDKWTLKRAMAQPRMGMACVVYMDNIWCIGGIGLSDDSDTLTYPVLSSVLSYDVAKDSWMARPPLRCPRAYASCVLVDNALWLLGGASKDRTNNALISMASVDKYYPDEAQWMRRTLLNIPRHSAAIVAVEKTNNLSCCRLCRYEIEETAIDSVGRFELLPWLSTLPPIGTLTSVESCVYVFGGVSSQEWSAVAKNEMVVLNDVSLHGCSSLPLPLTGLTAVCVPPISPSLRAESIALLLHAQLTFH</sequence>
<keyword evidence="1" id="KW-0880">Kelch repeat</keyword>
<keyword evidence="4" id="KW-1185">Reference proteome</keyword>
<accession>A0AAV4W6Y3</accession>
<dbReference type="SUPFAM" id="SSF117281">
    <property type="entry name" value="Kelch motif"/>
    <property type="match status" value="2"/>
</dbReference>
<dbReference type="Proteomes" id="UP001054837">
    <property type="component" value="Unassembled WGS sequence"/>
</dbReference>
<evidence type="ECO:0000256" key="1">
    <source>
        <dbReference type="ARBA" id="ARBA00022441"/>
    </source>
</evidence>
<dbReference type="InterPro" id="IPR006652">
    <property type="entry name" value="Kelch_1"/>
</dbReference>
<dbReference type="PROSITE" id="PS50096">
    <property type="entry name" value="IQ"/>
    <property type="match status" value="2"/>
</dbReference>
<dbReference type="InterPro" id="IPR015915">
    <property type="entry name" value="Kelch-typ_b-propeller"/>
</dbReference>
<dbReference type="SMART" id="SM00612">
    <property type="entry name" value="Kelch"/>
    <property type="match status" value="10"/>
</dbReference>
<evidence type="ECO:0000313" key="4">
    <source>
        <dbReference type="Proteomes" id="UP001054837"/>
    </source>
</evidence>
<dbReference type="PANTHER" id="PTHR45632">
    <property type="entry name" value="LD33804P"/>
    <property type="match status" value="1"/>
</dbReference>
<dbReference type="InterPro" id="IPR000048">
    <property type="entry name" value="IQ_motif_EF-hand-BS"/>
</dbReference>
<dbReference type="EMBL" id="BPLQ01014198">
    <property type="protein sequence ID" value="GIY77964.1"/>
    <property type="molecule type" value="Genomic_DNA"/>
</dbReference>
<dbReference type="CDD" id="cd23767">
    <property type="entry name" value="IQCD"/>
    <property type="match status" value="2"/>
</dbReference>
<feature type="compositionally biased region" description="Basic and acidic residues" evidence="2">
    <location>
        <begin position="72"/>
        <end position="84"/>
    </location>
</feature>
<comment type="caution">
    <text evidence="3">The sequence shown here is derived from an EMBL/GenBank/DDBJ whole genome shotgun (WGS) entry which is preliminary data.</text>
</comment>
<dbReference type="Pfam" id="PF24681">
    <property type="entry name" value="Kelch_KLHDC2_KLHL20_DRC7"/>
    <property type="match status" value="2"/>
</dbReference>
<feature type="compositionally biased region" description="Basic and acidic residues" evidence="2">
    <location>
        <begin position="7"/>
        <end position="26"/>
    </location>
</feature>
<dbReference type="Gene3D" id="2.120.10.80">
    <property type="entry name" value="Kelch-type beta propeller"/>
    <property type="match status" value="4"/>
</dbReference>
<dbReference type="Pfam" id="PF00612">
    <property type="entry name" value="IQ"/>
    <property type="match status" value="2"/>
</dbReference>
<reference evidence="3 4" key="1">
    <citation type="submission" date="2021-06" db="EMBL/GenBank/DDBJ databases">
        <title>Caerostris darwini draft genome.</title>
        <authorList>
            <person name="Kono N."/>
            <person name="Arakawa K."/>
        </authorList>
    </citation>
    <scope>NUCLEOTIDE SEQUENCE [LARGE SCALE GENOMIC DNA]</scope>
</reference>
<dbReference type="PANTHER" id="PTHR45632:SF5">
    <property type="entry name" value="KELCH-LIKE PROTEIN 22"/>
    <property type="match status" value="1"/>
</dbReference>
<dbReference type="SMART" id="SM00015">
    <property type="entry name" value="IQ"/>
    <property type="match status" value="2"/>
</dbReference>
<feature type="region of interest" description="Disordered" evidence="2">
    <location>
        <begin position="53"/>
        <end position="98"/>
    </location>
</feature>
<feature type="region of interest" description="Disordered" evidence="2">
    <location>
        <begin position="1"/>
        <end position="36"/>
    </location>
</feature>
<proteinExistence type="predicted"/>
<evidence type="ECO:0000256" key="2">
    <source>
        <dbReference type="SAM" id="MobiDB-lite"/>
    </source>
</evidence>